<dbReference type="InterPro" id="IPR013321">
    <property type="entry name" value="Arc_rbn_hlx_hlx"/>
</dbReference>
<proteinExistence type="predicted"/>
<reference evidence="3" key="1">
    <citation type="journal article" date="2019" name="Int. J. Syst. Evol. Microbiol.">
        <title>The Global Catalogue of Microorganisms (GCM) 10K type strain sequencing project: providing services to taxonomists for standard genome sequencing and annotation.</title>
        <authorList>
            <consortium name="The Broad Institute Genomics Platform"/>
            <consortium name="The Broad Institute Genome Sequencing Center for Infectious Disease"/>
            <person name="Wu L."/>
            <person name="Ma J."/>
        </authorList>
    </citation>
    <scope>NUCLEOTIDE SEQUENCE [LARGE SCALE GENOMIC DNA]</scope>
    <source>
        <strain evidence="3">NBRC 112502</strain>
    </source>
</reference>
<comment type="caution">
    <text evidence="2">The sequence shown here is derived from an EMBL/GenBank/DDBJ whole genome shotgun (WGS) entry which is preliminary data.</text>
</comment>
<feature type="domain" description="Ribbon-helix-helix protein CopG" evidence="1">
    <location>
        <begin position="7"/>
        <end position="38"/>
    </location>
</feature>
<keyword evidence="3" id="KW-1185">Reference proteome</keyword>
<evidence type="ECO:0000313" key="2">
    <source>
        <dbReference type="EMBL" id="GLR66091.1"/>
    </source>
</evidence>
<dbReference type="CDD" id="cd21631">
    <property type="entry name" value="RHH_CopG_NikR-like"/>
    <property type="match status" value="1"/>
</dbReference>
<protein>
    <recommendedName>
        <fullName evidence="1">Ribbon-helix-helix protein CopG domain-containing protein</fullName>
    </recommendedName>
</protein>
<dbReference type="Proteomes" id="UP001156641">
    <property type="component" value="Unassembled WGS sequence"/>
</dbReference>
<evidence type="ECO:0000313" key="3">
    <source>
        <dbReference type="Proteomes" id="UP001156641"/>
    </source>
</evidence>
<dbReference type="EMBL" id="BSOS01000009">
    <property type="protein sequence ID" value="GLR66091.1"/>
    <property type="molecule type" value="Genomic_DNA"/>
</dbReference>
<accession>A0ABQ6A5E9</accession>
<organism evidence="2 3">
    <name type="scientific">Acidocella aquatica</name>
    <dbReference type="NCBI Taxonomy" id="1922313"/>
    <lineage>
        <taxon>Bacteria</taxon>
        <taxon>Pseudomonadati</taxon>
        <taxon>Pseudomonadota</taxon>
        <taxon>Alphaproteobacteria</taxon>
        <taxon>Acetobacterales</taxon>
        <taxon>Acidocellaceae</taxon>
        <taxon>Acidocella</taxon>
    </lineage>
</organism>
<dbReference type="RefSeq" id="WP_408861733.1">
    <property type="nucleotide sequence ID" value="NZ_BSOS01000009.1"/>
</dbReference>
<dbReference type="Pfam" id="PF01402">
    <property type="entry name" value="RHH_1"/>
    <property type="match status" value="1"/>
</dbReference>
<gene>
    <name evidence="2" type="ORF">GCM10010909_07690</name>
</gene>
<dbReference type="InterPro" id="IPR010985">
    <property type="entry name" value="Ribbon_hlx_hlx"/>
</dbReference>
<dbReference type="SUPFAM" id="SSF47598">
    <property type="entry name" value="Ribbon-helix-helix"/>
    <property type="match status" value="1"/>
</dbReference>
<sequence>MIESAPTSLNLPRDLVQRIDETAARAGVSRSALVRKILAVAINPIPPKKAAKK</sequence>
<evidence type="ECO:0000259" key="1">
    <source>
        <dbReference type="Pfam" id="PF01402"/>
    </source>
</evidence>
<dbReference type="Gene3D" id="1.10.1220.10">
    <property type="entry name" value="Met repressor-like"/>
    <property type="match status" value="1"/>
</dbReference>
<dbReference type="InterPro" id="IPR002145">
    <property type="entry name" value="CopG"/>
</dbReference>
<name>A0ABQ6A5E9_9PROT</name>